<dbReference type="SUPFAM" id="SSF55961">
    <property type="entry name" value="Bet v1-like"/>
    <property type="match status" value="1"/>
</dbReference>
<protein>
    <recommendedName>
        <fullName evidence="2">START domain-containing protein</fullName>
    </recommendedName>
</protein>
<feature type="chain" id="PRO_5002731860" description="START domain-containing protein" evidence="1">
    <location>
        <begin position="23"/>
        <end position="338"/>
    </location>
</feature>
<keyword evidence="1" id="KW-0732">Signal</keyword>
<dbReference type="EMBL" id="CP000859">
    <property type="protein sequence ID" value="ABW67122.1"/>
    <property type="molecule type" value="Genomic_DNA"/>
</dbReference>
<dbReference type="InterPro" id="IPR002913">
    <property type="entry name" value="START_lipid-bd_dom"/>
</dbReference>
<dbReference type="eggNOG" id="COG2867">
    <property type="taxonomic scope" value="Bacteria"/>
</dbReference>
<dbReference type="Pfam" id="PF01852">
    <property type="entry name" value="START"/>
    <property type="match status" value="1"/>
</dbReference>
<dbReference type="STRING" id="96561.Dole_1318"/>
<dbReference type="Gene3D" id="3.30.530.20">
    <property type="match status" value="1"/>
</dbReference>
<evidence type="ECO:0000313" key="4">
    <source>
        <dbReference type="Proteomes" id="UP000008561"/>
    </source>
</evidence>
<gene>
    <name evidence="3" type="ordered locus">Dole_1318</name>
</gene>
<dbReference type="HOGENOM" id="CLU_820689_0_0_7"/>
<dbReference type="GO" id="GO:0005737">
    <property type="term" value="C:cytoplasm"/>
    <property type="evidence" value="ECO:0007669"/>
    <property type="project" value="UniProtKB-ARBA"/>
</dbReference>
<evidence type="ECO:0000259" key="2">
    <source>
        <dbReference type="PROSITE" id="PS50848"/>
    </source>
</evidence>
<dbReference type="Proteomes" id="UP000008561">
    <property type="component" value="Chromosome"/>
</dbReference>
<dbReference type="AlphaFoldDB" id="A8ZYB5"/>
<dbReference type="PROSITE" id="PS50848">
    <property type="entry name" value="START"/>
    <property type="match status" value="1"/>
</dbReference>
<dbReference type="InterPro" id="IPR028347">
    <property type="entry name" value="START_dom_prot"/>
</dbReference>
<evidence type="ECO:0000256" key="1">
    <source>
        <dbReference type="SAM" id="SignalP"/>
    </source>
</evidence>
<dbReference type="PANTHER" id="PTHR19308:SF14">
    <property type="entry name" value="START DOMAIN-CONTAINING PROTEIN"/>
    <property type="match status" value="1"/>
</dbReference>
<feature type="signal peptide" evidence="1">
    <location>
        <begin position="1"/>
        <end position="22"/>
    </location>
</feature>
<sequence>MKHFFGVLFFLLFISHTTLLHADIESDWVLTNESNNIKTYQRVYPGSKLLQFKAICVIDARAENFGQVLRDLEAMPLWMDMCEKATLISEIDENNRTLHILLDLPVVKNRDLVVKTDTVYDLDRARGIVDLSMVKDSGIAVPRGVVRLEDFSGSYVFEYITREKTGLIYTYYADPGGLLPAFLVNFVGKHMLYNTFQNLGRMVQTDKYVEAAKHSKDRQLFESILSDPQRVKTILKNRLMEYCRNETIIDRAVNDPNIVDLLINGDGVMMEQVFLSWGSREMLEKAMQTVLRTHARQYTTDEMIIDKIANNQELIDAIIDGDQPGRASAVEMIQAMLN</sequence>
<proteinExistence type="predicted"/>
<accession>A8ZYB5</accession>
<feature type="domain" description="START" evidence="2">
    <location>
        <begin position="25"/>
        <end position="208"/>
    </location>
</feature>
<dbReference type="OrthoDB" id="5734556at2"/>
<reference evidence="3 4" key="1">
    <citation type="submission" date="2007-10" db="EMBL/GenBank/DDBJ databases">
        <title>Complete sequence of Desulfococcus oleovorans Hxd3.</title>
        <authorList>
            <consortium name="US DOE Joint Genome Institute"/>
            <person name="Copeland A."/>
            <person name="Lucas S."/>
            <person name="Lapidus A."/>
            <person name="Barry K."/>
            <person name="Glavina del Rio T."/>
            <person name="Dalin E."/>
            <person name="Tice H."/>
            <person name="Pitluck S."/>
            <person name="Kiss H."/>
            <person name="Brettin T."/>
            <person name="Bruce D."/>
            <person name="Detter J.C."/>
            <person name="Han C."/>
            <person name="Schmutz J."/>
            <person name="Larimer F."/>
            <person name="Land M."/>
            <person name="Hauser L."/>
            <person name="Kyrpides N."/>
            <person name="Kim E."/>
            <person name="Wawrik B."/>
            <person name="Richardson P."/>
        </authorList>
    </citation>
    <scope>NUCLEOTIDE SEQUENCE [LARGE SCALE GENOMIC DNA]</scope>
    <source>
        <strain evidence="4">DSM 6200 / JCM 39069 / Hxd3</strain>
    </source>
</reference>
<dbReference type="InterPro" id="IPR023393">
    <property type="entry name" value="START-like_dom_sf"/>
</dbReference>
<dbReference type="CDD" id="cd08876">
    <property type="entry name" value="START_1"/>
    <property type="match status" value="1"/>
</dbReference>
<dbReference type="GO" id="GO:0008289">
    <property type="term" value="F:lipid binding"/>
    <property type="evidence" value="ECO:0007669"/>
    <property type="project" value="InterPro"/>
</dbReference>
<organism evidence="3 4">
    <name type="scientific">Desulfosudis oleivorans (strain DSM 6200 / JCM 39069 / Hxd3)</name>
    <name type="common">Desulfococcus oleovorans</name>
    <dbReference type="NCBI Taxonomy" id="96561"/>
    <lineage>
        <taxon>Bacteria</taxon>
        <taxon>Pseudomonadati</taxon>
        <taxon>Thermodesulfobacteriota</taxon>
        <taxon>Desulfobacteria</taxon>
        <taxon>Desulfobacterales</taxon>
        <taxon>Desulfosudaceae</taxon>
        <taxon>Desulfosudis</taxon>
    </lineage>
</organism>
<dbReference type="InterPro" id="IPR051213">
    <property type="entry name" value="START_lipid_transfer"/>
</dbReference>
<dbReference type="RefSeq" id="WP_012174739.1">
    <property type="nucleotide sequence ID" value="NC_009943.1"/>
</dbReference>
<dbReference type="KEGG" id="dol:Dole_1318"/>
<keyword evidence="4" id="KW-1185">Reference proteome</keyword>
<evidence type="ECO:0000313" key="3">
    <source>
        <dbReference type="EMBL" id="ABW67122.1"/>
    </source>
</evidence>
<name>A8ZYB5_DESOH</name>
<dbReference type="PANTHER" id="PTHR19308">
    <property type="entry name" value="PHOSPHATIDYLCHOLINE TRANSFER PROTEIN"/>
    <property type="match status" value="1"/>
</dbReference>